<dbReference type="RefSeq" id="WP_146297914.1">
    <property type="nucleotide sequence ID" value="NZ_CP042301.2"/>
</dbReference>
<sequence>MLARLFVLIGGLIVLALTAALVGPYFVDWTSYRADFEREASRILDRKVTVEGDATARLLPFPSVNFTDIKVAGTAPDEPAMTIESFSMDAELAPFLRGEVLIFDMRLVRPVASIAIAGDGSIDWAVRPQGRFDPTQITLEKITVTEGKVNLRHGASGRDHLLSEINTEISARTLAGPWRIDGSMRLDGMLTALHVSTGPVEADGSLRVRVRAKPSRYGAELEADGTARLVEGAASYEGRFKLDIRNRSTAVRTAGAPETPADYRFAGAFAVDSERLDVTEFRLETGSREDPYTANGTALVDFGVEPRFLVQATGAQVRFAPEADGNDIAGQAFDARIAALNEALLDLPRPAMPGTIDVDLPAVVAGDTTIRDIKLSAKPAEGGWSVDALRATLPGRTTLEASGHLATADKVGFKGRLLLAVAQPSGFAAWLARDVDDAVRRLPAAGFAADVELGAGRQHLEDLELVLGGARFTGSLDRQVRQGVKPSMVAQLTGDALDVDGMAAFASLFISDAGVAHFGGHDIDFSLKAGPVRLAGLAAENIDTAFRLRGDQLDIDRLAITGLAGANVSATAELRDVGTAPQGSIDASVLAADLAPFARMMAARFPGNGLATTLAARADAFPGLMEDAQLDMVASLERTDDGAGSASLDLQGHLGDSDLILAAKAPALAGDLHGSELNVTLSADSANVVELLAYAGLPVFDLGLTGEGSAKLEVAGVPAKGAKARFAINTPNAKAEFDGTATSDGSALAFEGRTTVEGDDLEPWMMTAGLTLPGMGIGLPVQLGAETRLADGTLSITGLKGFVAEVALSGDLAVTVEGGRPDLRGNLSLGAFDLALAAGLVLGEGAIEYGGDGWPDTPFMQEASAPFTGIIDLEVAALGVGYWLSADDARLRLSVSEEGVSLSDFSGAMLGGRAEGLVELKNNAGTGLFSGQIKLADADTATLLSAPGFGGRTELSAAVSASGRTLGGIVAALTGSGTATFKELIIPGIDGGAFTAILAQADAIGRDIDAGQTAEFAPELVAGANFAVADATAPFTVAGGVVRTPPLFFDSKGTRVEAELRADLGQGTVAVEGRVSYDAGDEAVVGSEPVVGFAVEGPIGNAERSFDTEPLAQYLTQRALEREQARVEKMQAELLEKQRLRREVRYYEQVAEIRDIHEAVETRRRAEEEARRKAEEEARRQAEEEARKRAEEAARLKAEEAARQRAEAEAKRQAEEAARLKAEEAARQRAEAEAKRQAEETARLKAEEEARQKAEAEAKRQAEEAARLKAEEEARQKAEAEAKRQAEEAARLKAEEEARQRAEAEAKRQAEEAARLKAEEEARQKAETEAKRQAEEAARKEAARIRAEDERRRRAEEQERLKAEEAARRRSETSAEQAAASADAITRTPLPPPPRAPRENAGSPFDALSIGEFLKSLED</sequence>
<dbReference type="InterPro" id="IPR007844">
    <property type="entry name" value="AsmA"/>
</dbReference>
<dbReference type="PANTHER" id="PTHR30441">
    <property type="entry name" value="DUF748 DOMAIN-CONTAINING PROTEIN"/>
    <property type="match status" value="1"/>
</dbReference>
<reference evidence="3" key="1">
    <citation type="submission" date="2020-04" db="EMBL/GenBank/DDBJ databases">
        <title>Nitratireductor sp. nov. isolated from mangrove soil.</title>
        <authorList>
            <person name="Ye Y."/>
        </authorList>
    </citation>
    <scope>NUCLEOTIDE SEQUENCE</scope>
    <source>
        <strain evidence="3">SY7</strain>
    </source>
</reference>
<dbReference type="GO" id="GO:0005886">
    <property type="term" value="C:plasma membrane"/>
    <property type="evidence" value="ECO:0007669"/>
    <property type="project" value="TreeGrafter"/>
</dbReference>
<feature type="domain" description="AsmA" evidence="2">
    <location>
        <begin position="4"/>
        <end position="203"/>
    </location>
</feature>
<evidence type="ECO:0000313" key="4">
    <source>
        <dbReference type="Proteomes" id="UP000321389"/>
    </source>
</evidence>
<dbReference type="GO" id="GO:0090313">
    <property type="term" value="P:regulation of protein targeting to membrane"/>
    <property type="evidence" value="ECO:0007669"/>
    <property type="project" value="TreeGrafter"/>
</dbReference>
<name>A0A5B8KUJ2_9HYPH</name>
<evidence type="ECO:0000259" key="2">
    <source>
        <dbReference type="Pfam" id="PF05170"/>
    </source>
</evidence>
<dbReference type="EMBL" id="CP042301">
    <property type="protein sequence ID" value="QDY99264.1"/>
    <property type="molecule type" value="Genomic_DNA"/>
</dbReference>
<feature type="compositionally biased region" description="Low complexity" evidence="1">
    <location>
        <begin position="1374"/>
        <end position="1388"/>
    </location>
</feature>
<dbReference type="PANTHER" id="PTHR30441:SF4">
    <property type="entry name" value="PROTEIN ASMA"/>
    <property type="match status" value="1"/>
</dbReference>
<gene>
    <name evidence="3" type="ORF">FQ775_02145</name>
</gene>
<dbReference type="CDD" id="cd06503">
    <property type="entry name" value="ATP-synt_Fo_b"/>
    <property type="match status" value="1"/>
</dbReference>
<evidence type="ECO:0000313" key="3">
    <source>
        <dbReference type="EMBL" id="QDY99264.1"/>
    </source>
</evidence>
<dbReference type="KEGG" id="niy:FQ775_02145"/>
<dbReference type="Pfam" id="PF05170">
    <property type="entry name" value="AsmA"/>
    <property type="match status" value="1"/>
</dbReference>
<dbReference type="InterPro" id="IPR052894">
    <property type="entry name" value="AsmA-related"/>
</dbReference>
<dbReference type="OrthoDB" id="9816380at2"/>
<organism evidence="3 4">
    <name type="scientific">Nitratireductor mangrovi</name>
    <dbReference type="NCBI Taxonomy" id="2599600"/>
    <lineage>
        <taxon>Bacteria</taxon>
        <taxon>Pseudomonadati</taxon>
        <taxon>Pseudomonadota</taxon>
        <taxon>Alphaproteobacteria</taxon>
        <taxon>Hyphomicrobiales</taxon>
        <taxon>Phyllobacteriaceae</taxon>
        <taxon>Nitratireductor</taxon>
    </lineage>
</organism>
<dbReference type="Proteomes" id="UP000321389">
    <property type="component" value="Chromosome"/>
</dbReference>
<proteinExistence type="predicted"/>
<feature type="region of interest" description="Disordered" evidence="1">
    <location>
        <begin position="1176"/>
        <end position="1419"/>
    </location>
</feature>
<keyword evidence="4" id="KW-1185">Reference proteome</keyword>
<protein>
    <submittedName>
        <fullName evidence="3">AsmA family protein</fullName>
    </submittedName>
</protein>
<accession>A0A5B8KUJ2</accession>
<evidence type="ECO:0000256" key="1">
    <source>
        <dbReference type="SAM" id="MobiDB-lite"/>
    </source>
</evidence>
<feature type="compositionally biased region" description="Basic and acidic residues" evidence="1">
    <location>
        <begin position="1176"/>
        <end position="1373"/>
    </location>
</feature>